<gene>
    <name evidence="1" type="ORF">PMBFJFDG_00079</name>
</gene>
<protein>
    <recommendedName>
        <fullName evidence="2">YolD-like protein</fullName>
    </recommendedName>
</protein>
<evidence type="ECO:0008006" key="2">
    <source>
        <dbReference type="Google" id="ProtNLM"/>
    </source>
</evidence>
<dbReference type="EMBL" id="PP938272">
    <property type="protein sequence ID" value="XCA48798.1"/>
    <property type="molecule type" value="Genomic_DNA"/>
</dbReference>
<dbReference type="PANTHER" id="PTHR40051">
    <property type="entry name" value="IG HYPOTHETICAL 15966"/>
    <property type="match status" value="1"/>
</dbReference>
<organism evidence="1">
    <name type="scientific">Bacillus phage PHBA67-T</name>
    <dbReference type="NCBI Taxonomy" id="3233536"/>
    <lineage>
        <taxon>Viruses</taxon>
        <taxon>Duplodnaviria</taxon>
        <taxon>Heunggongvirae</taxon>
        <taxon>Uroviricota</taxon>
        <taxon>Caudoviricetes</taxon>
    </lineage>
</organism>
<dbReference type="InterPro" id="IPR014962">
    <property type="entry name" value="YolD"/>
</dbReference>
<name>A0AAU7YRF2_9CAUD</name>
<reference evidence="1" key="1">
    <citation type="submission" date="2024-06" db="EMBL/GenBank/DDBJ databases">
        <authorList>
            <person name="Guo B."/>
        </authorList>
    </citation>
    <scope>NUCLEOTIDE SEQUENCE</scope>
</reference>
<sequence>MENHNWGTPKLRGRGMVKWQPFASLPEQFEGIREILNDLNKVSKPFITQDTKERIERELIRSLHKEEEILISYYRDGSIHDEYITVVNIDAPNKTIYYTDAFGLQTRLNFDEFVDIK</sequence>
<dbReference type="Pfam" id="PF08863">
    <property type="entry name" value="YolD"/>
    <property type="match status" value="1"/>
</dbReference>
<accession>A0AAU7YRF2</accession>
<proteinExistence type="predicted"/>
<evidence type="ECO:0000313" key="1">
    <source>
        <dbReference type="EMBL" id="XCA48798.1"/>
    </source>
</evidence>
<dbReference type="PANTHER" id="PTHR40051:SF1">
    <property type="entry name" value="YOLD-LIKE FAMILY PROTEIN"/>
    <property type="match status" value="1"/>
</dbReference>